<feature type="transmembrane region" description="Helical" evidence="8">
    <location>
        <begin position="310"/>
        <end position="330"/>
    </location>
</feature>
<dbReference type="EMBL" id="JACNLK010000026">
    <property type="protein sequence ID" value="MBC8208007.1"/>
    <property type="molecule type" value="Genomic_DNA"/>
</dbReference>
<feature type="transmembrane region" description="Helical" evidence="8">
    <location>
        <begin position="32"/>
        <end position="50"/>
    </location>
</feature>
<feature type="transmembrane region" description="Helical" evidence="8">
    <location>
        <begin position="121"/>
        <end position="139"/>
    </location>
</feature>
<evidence type="ECO:0000256" key="1">
    <source>
        <dbReference type="ARBA" id="ARBA00004651"/>
    </source>
</evidence>
<keyword evidence="3" id="KW-1003">Cell membrane</keyword>
<comment type="similarity">
    <text evidence="2">Belongs to the CPA3 antiporters (TC 2.A.63) subunit D family.</text>
</comment>
<feature type="transmembrane region" description="Helical" evidence="8">
    <location>
        <begin position="70"/>
        <end position="100"/>
    </location>
</feature>
<evidence type="ECO:0000256" key="5">
    <source>
        <dbReference type="ARBA" id="ARBA00022989"/>
    </source>
</evidence>
<name>A0A8J6N793_9BACT</name>
<evidence type="ECO:0000256" key="6">
    <source>
        <dbReference type="ARBA" id="ARBA00023136"/>
    </source>
</evidence>
<accession>A0A8J6N793</accession>
<evidence type="ECO:0000256" key="8">
    <source>
        <dbReference type="SAM" id="Phobius"/>
    </source>
</evidence>
<organism evidence="10 11">
    <name type="scientific">Candidatus Desulfatifera sulfidica</name>
    <dbReference type="NCBI Taxonomy" id="2841691"/>
    <lineage>
        <taxon>Bacteria</taxon>
        <taxon>Pseudomonadati</taxon>
        <taxon>Thermodesulfobacteriota</taxon>
        <taxon>Desulfobulbia</taxon>
        <taxon>Desulfobulbales</taxon>
        <taxon>Desulfobulbaceae</taxon>
        <taxon>Candidatus Desulfatifera</taxon>
    </lineage>
</organism>
<feature type="transmembrane region" description="Helical" evidence="8">
    <location>
        <begin position="175"/>
        <end position="194"/>
    </location>
</feature>
<comment type="subcellular location">
    <subcellularLocation>
        <location evidence="1">Cell membrane</location>
        <topology evidence="1">Multi-pass membrane protein</topology>
    </subcellularLocation>
    <subcellularLocation>
        <location evidence="7">Membrane</location>
        <topology evidence="7">Multi-pass membrane protein</topology>
    </subcellularLocation>
</comment>
<keyword evidence="4 7" id="KW-0812">Transmembrane</keyword>
<feature type="transmembrane region" description="Helical" evidence="8">
    <location>
        <begin position="379"/>
        <end position="399"/>
    </location>
</feature>
<dbReference type="PANTHER" id="PTHR42703">
    <property type="entry name" value="NADH DEHYDROGENASE"/>
    <property type="match status" value="1"/>
</dbReference>
<dbReference type="GO" id="GO:0042773">
    <property type="term" value="P:ATP synthesis coupled electron transport"/>
    <property type="evidence" value="ECO:0007669"/>
    <property type="project" value="InterPro"/>
</dbReference>
<keyword evidence="5 8" id="KW-1133">Transmembrane helix</keyword>
<evidence type="ECO:0000256" key="3">
    <source>
        <dbReference type="ARBA" id="ARBA00022475"/>
    </source>
</evidence>
<proteinExistence type="inferred from homology"/>
<feature type="transmembrane region" description="Helical" evidence="8">
    <location>
        <begin position="277"/>
        <end position="303"/>
    </location>
</feature>
<dbReference type="Pfam" id="PF00361">
    <property type="entry name" value="Proton_antipo_M"/>
    <property type="match status" value="1"/>
</dbReference>
<keyword evidence="6 8" id="KW-0472">Membrane</keyword>
<evidence type="ECO:0000313" key="10">
    <source>
        <dbReference type="EMBL" id="MBC8208007.1"/>
    </source>
</evidence>
<gene>
    <name evidence="10" type="ORF">H8E79_02420</name>
</gene>
<dbReference type="PANTHER" id="PTHR42703:SF1">
    <property type="entry name" value="NA(+)_H(+) ANTIPORTER SUBUNIT D1"/>
    <property type="match status" value="1"/>
</dbReference>
<feature type="transmembrane region" description="Helical" evidence="8">
    <location>
        <begin position="419"/>
        <end position="438"/>
    </location>
</feature>
<dbReference type="InterPro" id="IPR003918">
    <property type="entry name" value="NADH_UbQ_OxRdtase"/>
</dbReference>
<evidence type="ECO:0000259" key="9">
    <source>
        <dbReference type="Pfam" id="PF00361"/>
    </source>
</evidence>
<reference evidence="10 11" key="1">
    <citation type="submission" date="2020-08" db="EMBL/GenBank/DDBJ databases">
        <title>Bridging the membrane lipid divide: bacteria of the FCB group superphylum have the potential to synthesize archaeal ether lipids.</title>
        <authorList>
            <person name="Villanueva L."/>
            <person name="Von Meijenfeldt F.A.B."/>
            <person name="Westbye A.B."/>
            <person name="Yadav S."/>
            <person name="Hopmans E.C."/>
            <person name="Dutilh B.E."/>
            <person name="Sinninghe Damste J.S."/>
        </authorList>
    </citation>
    <scope>NUCLEOTIDE SEQUENCE [LARGE SCALE GENOMIC DNA]</scope>
    <source>
        <strain evidence="10">NIOZ-UU81</strain>
    </source>
</reference>
<protein>
    <submittedName>
        <fullName evidence="10">Oxidoreductase</fullName>
    </submittedName>
</protein>
<evidence type="ECO:0000256" key="7">
    <source>
        <dbReference type="RuleBase" id="RU000320"/>
    </source>
</evidence>
<feature type="transmembrane region" description="Helical" evidence="8">
    <location>
        <begin position="214"/>
        <end position="239"/>
    </location>
</feature>
<sequence length="501" mass="54046">MPTVSASFWMVLPVVLPLAGGLLCFLWRQRSLWLPLAFALVNLIVVIRLTRLLLIQGPLHYQIGGWETPLGIVLVLDGPALLMLLLTALCGAGVTCYARGYFAYRISAQKQPGRHERQERFFWPLWLMLLAALNGLFLSGDIFNIYVTLELLSISAVALAALSGKPVAQLASFRYLLASLLGSLSYLLGIFFIYRSHGVLDLGLLRAVVEPGSSMTAGLVLMSCGLLLKSAAFPLHFWLPPAHANALAPVSAILSGLVIKGSLYLLFRFWFDTFASLISPAALNVIGMLGILAVFWGGILALLQQRLKLLVAYSTVSQVGYFLIAFPLAYHDATLSVWTAFLFMILAHGCAKVAMFMAAGTMYLHSGHDRMRDLHGIRLVMPLTVFAYGMAGVNLMGLPPSGGFVGKWLLLTGAFDDGQWWWSVAIMAGGLLAAAYVFRVMSPLFQAPVGASIFDGRPTPALLEWPPLVLSLIALLLGLFAPGIMALLTANGGAVISGGLP</sequence>
<comment type="caution">
    <text evidence="10">The sequence shown here is derived from an EMBL/GenBank/DDBJ whole genome shotgun (WGS) entry which is preliminary data.</text>
</comment>
<evidence type="ECO:0000256" key="4">
    <source>
        <dbReference type="ARBA" id="ARBA00022692"/>
    </source>
</evidence>
<feature type="transmembrane region" description="Helical" evidence="8">
    <location>
        <begin position="336"/>
        <end position="358"/>
    </location>
</feature>
<feature type="transmembrane region" description="Helical" evidence="8">
    <location>
        <begin position="246"/>
        <end position="271"/>
    </location>
</feature>
<dbReference type="InterPro" id="IPR050586">
    <property type="entry name" value="CPA3_Na-H_Antiporter_D"/>
</dbReference>
<feature type="transmembrane region" description="Helical" evidence="8">
    <location>
        <begin position="145"/>
        <end position="163"/>
    </location>
</feature>
<feature type="transmembrane region" description="Helical" evidence="8">
    <location>
        <begin position="468"/>
        <end position="490"/>
    </location>
</feature>
<dbReference type="GO" id="GO:0008137">
    <property type="term" value="F:NADH dehydrogenase (ubiquinone) activity"/>
    <property type="evidence" value="ECO:0007669"/>
    <property type="project" value="InterPro"/>
</dbReference>
<dbReference type="AlphaFoldDB" id="A0A8J6N793"/>
<feature type="transmembrane region" description="Helical" evidence="8">
    <location>
        <begin position="6"/>
        <end position="25"/>
    </location>
</feature>
<dbReference type="GO" id="GO:0005886">
    <property type="term" value="C:plasma membrane"/>
    <property type="evidence" value="ECO:0007669"/>
    <property type="project" value="UniProtKB-SubCell"/>
</dbReference>
<feature type="domain" description="NADH:quinone oxidoreductase/Mrp antiporter transmembrane" evidence="9">
    <location>
        <begin position="139"/>
        <end position="428"/>
    </location>
</feature>
<dbReference type="InterPro" id="IPR001750">
    <property type="entry name" value="ND/Mrp_TM"/>
</dbReference>
<dbReference type="PRINTS" id="PR01437">
    <property type="entry name" value="NUOXDRDTASE4"/>
</dbReference>
<dbReference type="Proteomes" id="UP000599024">
    <property type="component" value="Unassembled WGS sequence"/>
</dbReference>
<evidence type="ECO:0000313" key="11">
    <source>
        <dbReference type="Proteomes" id="UP000599024"/>
    </source>
</evidence>
<evidence type="ECO:0000256" key="2">
    <source>
        <dbReference type="ARBA" id="ARBA00005346"/>
    </source>
</evidence>